<gene>
    <name evidence="2" type="ORF">SPARVUS_LOCUS614093</name>
</gene>
<dbReference type="Proteomes" id="UP001162483">
    <property type="component" value="Unassembled WGS sequence"/>
</dbReference>
<organism evidence="2 3">
    <name type="scientific">Staurois parvus</name>
    <dbReference type="NCBI Taxonomy" id="386267"/>
    <lineage>
        <taxon>Eukaryota</taxon>
        <taxon>Metazoa</taxon>
        <taxon>Chordata</taxon>
        <taxon>Craniata</taxon>
        <taxon>Vertebrata</taxon>
        <taxon>Euteleostomi</taxon>
        <taxon>Amphibia</taxon>
        <taxon>Batrachia</taxon>
        <taxon>Anura</taxon>
        <taxon>Neobatrachia</taxon>
        <taxon>Ranoidea</taxon>
        <taxon>Ranidae</taxon>
        <taxon>Staurois</taxon>
    </lineage>
</organism>
<feature type="region of interest" description="Disordered" evidence="1">
    <location>
        <begin position="1"/>
        <end position="29"/>
    </location>
</feature>
<evidence type="ECO:0000256" key="1">
    <source>
        <dbReference type="SAM" id="MobiDB-lite"/>
    </source>
</evidence>
<keyword evidence="3" id="KW-1185">Reference proteome</keyword>
<name>A0ABN9AEK8_9NEOB</name>
<protein>
    <submittedName>
        <fullName evidence="2">Uncharacterized protein</fullName>
    </submittedName>
</protein>
<comment type="caution">
    <text evidence="2">The sequence shown here is derived from an EMBL/GenBank/DDBJ whole genome shotgun (WGS) entry which is preliminary data.</text>
</comment>
<accession>A0ABN9AEK8</accession>
<evidence type="ECO:0000313" key="3">
    <source>
        <dbReference type="Proteomes" id="UP001162483"/>
    </source>
</evidence>
<dbReference type="EMBL" id="CATNWA010000188">
    <property type="protein sequence ID" value="CAI9534273.1"/>
    <property type="molecule type" value="Genomic_DNA"/>
</dbReference>
<evidence type="ECO:0000313" key="2">
    <source>
        <dbReference type="EMBL" id="CAI9534273.1"/>
    </source>
</evidence>
<proteinExistence type="predicted"/>
<reference evidence="2" key="1">
    <citation type="submission" date="2023-05" db="EMBL/GenBank/DDBJ databases">
        <authorList>
            <person name="Stuckert A."/>
        </authorList>
    </citation>
    <scope>NUCLEOTIDE SEQUENCE</scope>
</reference>
<sequence length="64" mass="7088">MVLGTETPLRYQSPGGSTHPMQIRPHFPGPRCVAQDDMPPLSSGHIPRITQQLCLLVSDWPPEL</sequence>